<dbReference type="EC" id="1.4.1.21" evidence="6"/>
<dbReference type="Gene3D" id="3.30.360.10">
    <property type="entry name" value="Dihydrodipicolinate Reductase, domain 2"/>
    <property type="match status" value="1"/>
</dbReference>
<dbReference type="InterPro" id="IPR005106">
    <property type="entry name" value="Asp/hSer_DH_NAD-bd"/>
</dbReference>
<dbReference type="GO" id="GO:0051287">
    <property type="term" value="F:NAD binding"/>
    <property type="evidence" value="ECO:0007669"/>
    <property type="project" value="UniProtKB-UniRule"/>
</dbReference>
<feature type="domain" description="Aspartate dehydrogenase" evidence="7">
    <location>
        <begin position="159"/>
        <end position="245"/>
    </location>
</feature>
<keyword evidence="5 6" id="KW-0520">NAD</keyword>
<dbReference type="HAMAP" id="MF_01265">
    <property type="entry name" value="NadX"/>
    <property type="match status" value="1"/>
</dbReference>
<evidence type="ECO:0000256" key="1">
    <source>
        <dbReference type="ARBA" id="ARBA00008331"/>
    </source>
</evidence>
<dbReference type="AlphaFoldDB" id="A0A1I4W0D3"/>
<proteinExistence type="inferred from homology"/>
<dbReference type="InterPro" id="IPR020626">
    <property type="entry name" value="Asp_DH_prok"/>
</dbReference>
<protein>
    <recommendedName>
        <fullName evidence="6">L-aspartate dehydrogenase</fullName>
        <ecNumber evidence="6">1.4.1.21</ecNumber>
    </recommendedName>
</protein>
<sequence length="260" mass="26212">MKVAILGCGAIGGVVARSLRDGEVPGAELVGVVHAGPTDPPDLPVLGIEAATEQADLVVECAGQRALAELGPSIVASGADLLVVSVGALADDALLTKLRDTGPGTLHLCSGAVGGLDVLAAAAREGGLSAVRIVTTKKAPTLVQRWMDAEQQERIRSTAEPVELMRGPAREVTAAFPASANVAASVALAVEDWDLVEATVVADPNAPLTSHVITAEGGSGDYRFEIRNHPSPGNPATSGVVPHAVLAAVAKLARPTGAFA</sequence>
<dbReference type="STRING" id="455193.SAMN05421805_102464"/>
<keyword evidence="3 6" id="KW-0521">NADP</keyword>
<dbReference type="Proteomes" id="UP000270697">
    <property type="component" value="Unassembled WGS sequence"/>
</dbReference>
<keyword evidence="4 6" id="KW-0560">Oxidoreductase</keyword>
<reference evidence="9 12" key="2">
    <citation type="submission" date="2018-10" db="EMBL/GenBank/DDBJ databases">
        <title>Sequencing the genomes of 1000 actinobacteria strains.</title>
        <authorList>
            <person name="Klenk H.-P."/>
        </authorList>
    </citation>
    <scope>NUCLEOTIDE SEQUENCE [LARGE SCALE GENOMIC DNA]</scope>
    <source>
        <strain evidence="9 12">DSM 45119</strain>
    </source>
</reference>
<evidence type="ECO:0000256" key="6">
    <source>
        <dbReference type="HAMAP-Rule" id="MF_01265"/>
    </source>
</evidence>
<dbReference type="EMBL" id="RBXX01000002">
    <property type="protein sequence ID" value="RKT87134.1"/>
    <property type="molecule type" value="Genomic_DNA"/>
</dbReference>
<name>A0A1I4W0D3_9PSEU</name>
<feature type="active site" evidence="6">
    <location>
        <position position="211"/>
    </location>
</feature>
<feature type="binding site" evidence="6">
    <location>
        <position position="112"/>
    </location>
    <ligand>
        <name>NAD(+)</name>
        <dbReference type="ChEBI" id="CHEBI:57540"/>
    </ligand>
</feature>
<dbReference type="Pfam" id="PF01958">
    <property type="entry name" value="Asp_DH_C"/>
    <property type="match status" value="1"/>
</dbReference>
<comment type="similarity">
    <text evidence="1 6">Belongs to the L-aspartate dehydrogenase family.</text>
</comment>
<dbReference type="Proteomes" id="UP000199398">
    <property type="component" value="Unassembled WGS sequence"/>
</dbReference>
<evidence type="ECO:0000313" key="9">
    <source>
        <dbReference type="EMBL" id="RKT87134.1"/>
    </source>
</evidence>
<dbReference type="Gene3D" id="3.40.50.720">
    <property type="entry name" value="NAD(P)-binding Rossmann-like Domain"/>
    <property type="match status" value="1"/>
</dbReference>
<dbReference type="PANTHER" id="PTHR31873:SF6">
    <property type="entry name" value="ASPARTATE DEHYDROGENASE DOMAIN-CONTAINING PROTEIN"/>
    <property type="match status" value="1"/>
</dbReference>
<dbReference type="UniPathway" id="UPA00253">
    <property type="reaction ID" value="UER00456"/>
</dbReference>
<dbReference type="GO" id="GO:0016639">
    <property type="term" value="F:oxidoreductase activity, acting on the CH-NH2 group of donors, NAD or NADP as acceptor"/>
    <property type="evidence" value="ECO:0007669"/>
    <property type="project" value="UniProtKB-UniRule"/>
</dbReference>
<evidence type="ECO:0000313" key="11">
    <source>
        <dbReference type="Proteomes" id="UP000199398"/>
    </source>
</evidence>
<evidence type="ECO:0000259" key="7">
    <source>
        <dbReference type="Pfam" id="PF01958"/>
    </source>
</evidence>
<dbReference type="GO" id="GO:0050661">
    <property type="term" value="F:NADP binding"/>
    <property type="evidence" value="ECO:0007669"/>
    <property type="project" value="UniProtKB-UniRule"/>
</dbReference>
<gene>
    <name evidence="6" type="primary">nadX</name>
    <name evidence="9" type="ORF">ATL45_5524</name>
    <name evidence="10" type="ORF">SAMN05421805_102464</name>
</gene>
<comment type="function">
    <text evidence="6">Specifically catalyzes the NAD or NADP-dependent dehydrogenation of L-aspartate to iminoaspartate.</text>
</comment>
<evidence type="ECO:0000256" key="5">
    <source>
        <dbReference type="ARBA" id="ARBA00023027"/>
    </source>
</evidence>
<comment type="miscellaneous">
    <text evidence="6">The iminoaspartate product is unstable in aqueous solution and can decompose to oxaloacetate and ammonia.</text>
</comment>
<keyword evidence="12" id="KW-1185">Reference proteome</keyword>
<feature type="domain" description="Aspartate/homoserine dehydrogenase NAD-binding" evidence="8">
    <location>
        <begin position="7"/>
        <end position="100"/>
    </location>
</feature>
<organism evidence="10 11">
    <name type="scientific">Saccharopolyspora antimicrobica</name>
    <dbReference type="NCBI Taxonomy" id="455193"/>
    <lineage>
        <taxon>Bacteria</taxon>
        <taxon>Bacillati</taxon>
        <taxon>Actinomycetota</taxon>
        <taxon>Actinomycetes</taxon>
        <taxon>Pseudonocardiales</taxon>
        <taxon>Pseudonocardiaceae</taxon>
        <taxon>Saccharopolyspora</taxon>
    </lineage>
</organism>
<evidence type="ECO:0000259" key="8">
    <source>
        <dbReference type="Pfam" id="PF03447"/>
    </source>
</evidence>
<dbReference type="GO" id="GO:0033735">
    <property type="term" value="F:aspartate dehydrogenase [NAD(P)+] activity"/>
    <property type="evidence" value="ECO:0007669"/>
    <property type="project" value="UniProtKB-EC"/>
</dbReference>
<dbReference type="InterPro" id="IPR002811">
    <property type="entry name" value="Asp_DH"/>
</dbReference>
<evidence type="ECO:0000256" key="3">
    <source>
        <dbReference type="ARBA" id="ARBA00022857"/>
    </source>
</evidence>
<dbReference type="PIRSF" id="PIRSF005227">
    <property type="entry name" value="Asp_dh_NAD_syn"/>
    <property type="match status" value="1"/>
</dbReference>
<evidence type="ECO:0000313" key="10">
    <source>
        <dbReference type="EMBL" id="SFN06855.1"/>
    </source>
</evidence>
<dbReference type="SUPFAM" id="SSF55347">
    <property type="entry name" value="Glyceraldehyde-3-phosphate dehydrogenase-like, C-terminal domain"/>
    <property type="match status" value="1"/>
</dbReference>
<evidence type="ECO:0000313" key="12">
    <source>
        <dbReference type="Proteomes" id="UP000270697"/>
    </source>
</evidence>
<dbReference type="PANTHER" id="PTHR31873">
    <property type="entry name" value="L-ASPARTATE DEHYDROGENASE-RELATED"/>
    <property type="match status" value="1"/>
</dbReference>
<comment type="pathway">
    <text evidence="6">Cofactor biosynthesis; NAD(+) biosynthesis; iminoaspartate from L-aspartate (dehydrogenase route): step 1/1.</text>
</comment>
<feature type="binding site" evidence="6">
    <location>
        <position position="181"/>
    </location>
    <ligand>
        <name>NAD(+)</name>
        <dbReference type="ChEBI" id="CHEBI:57540"/>
    </ligand>
</feature>
<dbReference type="InterPro" id="IPR036291">
    <property type="entry name" value="NAD(P)-bd_dom_sf"/>
</dbReference>
<keyword evidence="2 6" id="KW-0662">Pyridine nucleotide biosynthesis</keyword>
<comment type="catalytic activity">
    <reaction evidence="6">
        <text>L-aspartate + NAD(+) + H2O = oxaloacetate + NH4(+) + NADH + H(+)</text>
        <dbReference type="Rhea" id="RHEA:11788"/>
        <dbReference type="ChEBI" id="CHEBI:15377"/>
        <dbReference type="ChEBI" id="CHEBI:15378"/>
        <dbReference type="ChEBI" id="CHEBI:16452"/>
        <dbReference type="ChEBI" id="CHEBI:28938"/>
        <dbReference type="ChEBI" id="CHEBI:29991"/>
        <dbReference type="ChEBI" id="CHEBI:57540"/>
        <dbReference type="ChEBI" id="CHEBI:57945"/>
        <dbReference type="EC" id="1.4.1.21"/>
    </reaction>
</comment>
<dbReference type="GO" id="GO:0009435">
    <property type="term" value="P:NAD+ biosynthetic process"/>
    <property type="evidence" value="ECO:0007669"/>
    <property type="project" value="UniProtKB-UniRule"/>
</dbReference>
<reference evidence="10 11" key="1">
    <citation type="submission" date="2016-10" db="EMBL/GenBank/DDBJ databases">
        <authorList>
            <person name="de Groot N.N."/>
        </authorList>
    </citation>
    <scope>NUCLEOTIDE SEQUENCE [LARGE SCALE GENOMIC DNA]</scope>
    <source>
        <strain evidence="10 11">CPCC 201259</strain>
    </source>
</reference>
<accession>A0A1I4W0D3</accession>
<dbReference type="SUPFAM" id="SSF51735">
    <property type="entry name" value="NAD(P)-binding Rossmann-fold domains"/>
    <property type="match status" value="1"/>
</dbReference>
<dbReference type="Pfam" id="PF03447">
    <property type="entry name" value="NAD_binding_3"/>
    <property type="match status" value="1"/>
</dbReference>
<evidence type="ECO:0000256" key="4">
    <source>
        <dbReference type="ARBA" id="ARBA00023002"/>
    </source>
</evidence>
<dbReference type="RefSeq" id="WP_246025572.1">
    <property type="nucleotide sequence ID" value="NZ_FOUP01000002.1"/>
</dbReference>
<dbReference type="InterPro" id="IPR011182">
    <property type="entry name" value="L-Asp_DH"/>
</dbReference>
<dbReference type="EMBL" id="FOUP01000002">
    <property type="protein sequence ID" value="SFN06855.1"/>
    <property type="molecule type" value="Genomic_DNA"/>
</dbReference>
<evidence type="ECO:0000256" key="2">
    <source>
        <dbReference type="ARBA" id="ARBA00022642"/>
    </source>
</evidence>
<comment type="catalytic activity">
    <reaction evidence="6">
        <text>L-aspartate + NADP(+) + H2O = oxaloacetate + NH4(+) + NADPH + H(+)</text>
        <dbReference type="Rhea" id="RHEA:11784"/>
        <dbReference type="ChEBI" id="CHEBI:15377"/>
        <dbReference type="ChEBI" id="CHEBI:15378"/>
        <dbReference type="ChEBI" id="CHEBI:16452"/>
        <dbReference type="ChEBI" id="CHEBI:28938"/>
        <dbReference type="ChEBI" id="CHEBI:29991"/>
        <dbReference type="ChEBI" id="CHEBI:57783"/>
        <dbReference type="ChEBI" id="CHEBI:58349"/>
        <dbReference type="EC" id="1.4.1.21"/>
    </reaction>
</comment>